<dbReference type="EMBL" id="CABFPH010000004">
    <property type="protein sequence ID" value="VUD70029.1"/>
    <property type="molecule type" value="Genomic_DNA"/>
</dbReference>
<evidence type="ECO:0000313" key="3">
    <source>
        <dbReference type="Proteomes" id="UP000410984"/>
    </source>
</evidence>
<name>A0A509E954_9HYPH</name>
<evidence type="ECO:0000313" key="2">
    <source>
        <dbReference type="EMBL" id="VUD70029.1"/>
    </source>
</evidence>
<accession>A0A509E954</accession>
<protein>
    <submittedName>
        <fullName evidence="2">Uncharacterized protein</fullName>
    </submittedName>
</protein>
<dbReference type="OrthoDB" id="10019539at2"/>
<dbReference type="Proteomes" id="UP000410984">
    <property type="component" value="Unassembled WGS sequence"/>
</dbReference>
<organism evidence="2 3">
    <name type="scientific">Methylobacterium symbioticum</name>
    <dbReference type="NCBI Taxonomy" id="2584084"/>
    <lineage>
        <taxon>Bacteria</taxon>
        <taxon>Pseudomonadati</taxon>
        <taxon>Pseudomonadota</taxon>
        <taxon>Alphaproteobacteria</taxon>
        <taxon>Hyphomicrobiales</taxon>
        <taxon>Methylobacteriaceae</taxon>
        <taxon>Methylobacterium</taxon>
    </lineage>
</organism>
<gene>
    <name evidence="2" type="ORF">MET9862_00590</name>
</gene>
<keyword evidence="3" id="KW-1185">Reference proteome</keyword>
<sequence>MTLQRGWKKKQADALAKHDDYYGTKAEIRAARAAAYAEEVERARVEAEAAERARASAQVFCPCCGGEGRVTLDRAEITYRAFERLPSDSKADPEVIRILHGVATHTEVHSRAMLPVKRGLHYPRPVAETGPVPEAANVTPRDEPVAAPSKPKKPAKAEPPAPPWMDAGLRLEEDEG</sequence>
<evidence type="ECO:0000256" key="1">
    <source>
        <dbReference type="SAM" id="MobiDB-lite"/>
    </source>
</evidence>
<dbReference type="RefSeq" id="WP_142581610.1">
    <property type="nucleotide sequence ID" value="NZ_CABFPH010000004.1"/>
</dbReference>
<dbReference type="AlphaFoldDB" id="A0A509E954"/>
<feature type="region of interest" description="Disordered" evidence="1">
    <location>
        <begin position="124"/>
        <end position="176"/>
    </location>
</feature>
<reference evidence="2 3" key="1">
    <citation type="submission" date="2019-06" db="EMBL/GenBank/DDBJ databases">
        <authorList>
            <person name="Rodrigo-Torres L."/>
            <person name="Arahal R. D."/>
            <person name="Lucena T."/>
        </authorList>
    </citation>
    <scope>NUCLEOTIDE SEQUENCE [LARGE SCALE GENOMIC DNA]</scope>
    <source>
        <strain evidence="2 3">SB0023/3</strain>
    </source>
</reference>
<proteinExistence type="predicted"/>